<protein>
    <submittedName>
        <fullName evidence="2">Transcriptional regulator ArsR family</fullName>
    </submittedName>
</protein>
<organism evidence="2">
    <name type="scientific">uncultured marine thaumarchaeote KM3_70_E10</name>
    <dbReference type="NCBI Taxonomy" id="1456254"/>
    <lineage>
        <taxon>Archaea</taxon>
        <taxon>Nitrososphaerota</taxon>
        <taxon>environmental samples</taxon>
    </lineage>
</organism>
<dbReference type="Pfam" id="PF01022">
    <property type="entry name" value="HTH_5"/>
    <property type="match status" value="1"/>
</dbReference>
<evidence type="ECO:0000313" key="2">
    <source>
        <dbReference type="EMBL" id="AIF15558.1"/>
    </source>
</evidence>
<dbReference type="EMBL" id="KF901031">
    <property type="protein sequence ID" value="AIF15558.1"/>
    <property type="molecule type" value="Genomic_DNA"/>
</dbReference>
<dbReference type="PANTHER" id="PTHR36216">
    <property type="entry name" value="TRANSCRIPTIONAL REGULATOR, TRMB"/>
    <property type="match status" value="1"/>
</dbReference>
<feature type="domain" description="HTH arsR-type" evidence="1">
    <location>
        <begin position="76"/>
        <end position="122"/>
    </location>
</feature>
<dbReference type="SUPFAM" id="SSF46785">
    <property type="entry name" value="Winged helix' DNA-binding domain"/>
    <property type="match status" value="1"/>
</dbReference>
<accession>A0A075HNM5</accession>
<name>A0A075HNM5_9ARCH</name>
<dbReference type="InterPro" id="IPR011991">
    <property type="entry name" value="ArsR-like_HTH"/>
</dbReference>
<dbReference type="PANTHER" id="PTHR36216:SF1">
    <property type="entry name" value="HTH ARSR-TYPE DOMAIN-CONTAINING PROTEIN"/>
    <property type="match status" value="1"/>
</dbReference>
<reference evidence="2" key="1">
    <citation type="journal article" date="2014" name="Genome Biol. Evol.">
        <title>Pangenome evidence for extensive interdomain horizontal transfer affecting lineage core and shell genes in uncultured planktonic thaumarchaeota and euryarchaeota.</title>
        <authorList>
            <person name="Deschamps P."/>
            <person name="Zivanovic Y."/>
            <person name="Moreira D."/>
            <person name="Rodriguez-Valera F."/>
            <person name="Lopez-Garcia P."/>
        </authorList>
    </citation>
    <scope>NUCLEOTIDE SEQUENCE</scope>
</reference>
<sequence length="164" mass="19088">MERLELIHDIIKKNPAVRFNDVMRLSKLKNGTLTHYISKLEDMHKISVERTPRITRFYDKSVPKKEAEICKQLTRPTVKHIITLLLRQNILTFPEIRDYVDKSPATVSVCLNDLFKSGIIEKTYDIPSNKYSLKKPDLIRGVLNVYFPSVSTRLVDNTVELLDF</sequence>
<proteinExistence type="predicted"/>
<dbReference type="CDD" id="cd00090">
    <property type="entry name" value="HTH_ARSR"/>
    <property type="match status" value="1"/>
</dbReference>
<evidence type="ECO:0000259" key="1">
    <source>
        <dbReference type="Pfam" id="PF01022"/>
    </source>
</evidence>
<dbReference type="Gene3D" id="1.10.10.10">
    <property type="entry name" value="Winged helix-like DNA-binding domain superfamily/Winged helix DNA-binding domain"/>
    <property type="match status" value="2"/>
</dbReference>
<dbReference type="InterPro" id="IPR036390">
    <property type="entry name" value="WH_DNA-bd_sf"/>
</dbReference>
<dbReference type="InterPro" id="IPR001845">
    <property type="entry name" value="HTH_ArsR_DNA-bd_dom"/>
</dbReference>
<dbReference type="GO" id="GO:0003700">
    <property type="term" value="F:DNA-binding transcription factor activity"/>
    <property type="evidence" value="ECO:0007669"/>
    <property type="project" value="InterPro"/>
</dbReference>
<dbReference type="AlphaFoldDB" id="A0A075HNM5"/>
<dbReference type="InterPro" id="IPR036388">
    <property type="entry name" value="WH-like_DNA-bd_sf"/>
</dbReference>